<feature type="repeat" description="TPR" evidence="1">
    <location>
        <begin position="54"/>
        <end position="87"/>
    </location>
</feature>
<organism evidence="3 4">
    <name type="scientific">Aerophobetes bacterium</name>
    <dbReference type="NCBI Taxonomy" id="2030807"/>
    <lineage>
        <taxon>Bacteria</taxon>
        <taxon>Candidatus Aerophobota</taxon>
    </lineage>
</organism>
<dbReference type="PROSITE" id="PS50293">
    <property type="entry name" value="TPR_REGION"/>
    <property type="match status" value="1"/>
</dbReference>
<dbReference type="Pfam" id="PF13414">
    <property type="entry name" value="TPR_11"/>
    <property type="match status" value="1"/>
</dbReference>
<dbReference type="InterPro" id="IPR019734">
    <property type="entry name" value="TPR_rpt"/>
</dbReference>
<dbReference type="InterPro" id="IPR011990">
    <property type="entry name" value="TPR-like_helical_dom_sf"/>
</dbReference>
<gene>
    <name evidence="3" type="ORF">DRJ00_07130</name>
</gene>
<dbReference type="EMBL" id="QMPZ01000127">
    <property type="protein sequence ID" value="RLE07968.1"/>
    <property type="molecule type" value="Genomic_DNA"/>
</dbReference>
<dbReference type="Gene3D" id="1.25.40.10">
    <property type="entry name" value="Tetratricopeptide repeat domain"/>
    <property type="match status" value="1"/>
</dbReference>
<comment type="caution">
    <text evidence="3">The sequence shown here is derived from an EMBL/GenBank/DDBJ whole genome shotgun (WGS) entry which is preliminary data.</text>
</comment>
<dbReference type="PANTHER" id="PTHR44998">
    <property type="match status" value="1"/>
</dbReference>
<dbReference type="SUPFAM" id="SSF48452">
    <property type="entry name" value="TPR-like"/>
    <property type="match status" value="1"/>
</dbReference>
<keyword evidence="2" id="KW-0812">Transmembrane</keyword>
<dbReference type="Proteomes" id="UP000279422">
    <property type="component" value="Unassembled WGS sequence"/>
</dbReference>
<evidence type="ECO:0000256" key="2">
    <source>
        <dbReference type="SAM" id="Phobius"/>
    </source>
</evidence>
<dbReference type="AlphaFoldDB" id="A0A497E2T9"/>
<keyword evidence="2" id="KW-0472">Membrane</keyword>
<evidence type="ECO:0000256" key="1">
    <source>
        <dbReference type="PROSITE-ProRule" id="PRU00339"/>
    </source>
</evidence>
<accession>A0A497E2T9</accession>
<keyword evidence="2" id="KW-1133">Transmembrane helix</keyword>
<evidence type="ECO:0000313" key="3">
    <source>
        <dbReference type="EMBL" id="RLE07968.1"/>
    </source>
</evidence>
<proteinExistence type="predicted"/>
<dbReference type="PANTHER" id="PTHR44998:SF1">
    <property type="entry name" value="UDP-N-ACETYLGLUCOSAMINE--PEPTIDE N-ACETYLGLUCOSAMINYLTRANSFERASE 110 KDA SUBUNIT"/>
    <property type="match status" value="1"/>
</dbReference>
<name>A0A497E2T9_UNCAE</name>
<reference evidence="3 4" key="1">
    <citation type="submission" date="2018-06" db="EMBL/GenBank/DDBJ databases">
        <title>Extensive metabolic versatility and redundancy in microbially diverse, dynamic hydrothermal sediments.</title>
        <authorList>
            <person name="Dombrowski N."/>
            <person name="Teske A."/>
            <person name="Baker B.J."/>
        </authorList>
    </citation>
    <scope>NUCLEOTIDE SEQUENCE [LARGE SCALE GENOMIC DNA]</scope>
    <source>
        <strain evidence="3">B47_G16</strain>
    </source>
</reference>
<dbReference type="GO" id="GO:0006493">
    <property type="term" value="P:protein O-linked glycosylation"/>
    <property type="evidence" value="ECO:0007669"/>
    <property type="project" value="TreeGrafter"/>
</dbReference>
<keyword evidence="1" id="KW-0802">TPR repeat</keyword>
<evidence type="ECO:0000313" key="4">
    <source>
        <dbReference type="Proteomes" id="UP000279422"/>
    </source>
</evidence>
<dbReference type="PROSITE" id="PS50005">
    <property type="entry name" value="TPR"/>
    <property type="match status" value="1"/>
</dbReference>
<protein>
    <submittedName>
        <fullName evidence="3">Uncharacterized protein</fullName>
    </submittedName>
</protein>
<dbReference type="SMART" id="SM00028">
    <property type="entry name" value="TPR"/>
    <property type="match status" value="2"/>
</dbReference>
<feature type="transmembrane region" description="Helical" evidence="2">
    <location>
        <begin position="144"/>
        <end position="166"/>
    </location>
</feature>
<sequence>MKPVLDARPENKRPISKELVEQALEEAEQLRRKKQYKEGIDLLVNVLEMGILKSRIYYRLGNIYYDMGRLDLAEYAYKKAIEFEPEHVNAHYNLSVLYKRKGNIDASAKMLRKAYLLELKHPRKHKELSPEQRKWARAIAAKQGMLLTGMGMGIFVVIYLILRIIFK</sequence>
<dbReference type="GO" id="GO:0016757">
    <property type="term" value="F:glycosyltransferase activity"/>
    <property type="evidence" value="ECO:0007669"/>
    <property type="project" value="TreeGrafter"/>
</dbReference>